<dbReference type="Proteomes" id="UP000467164">
    <property type="component" value="Chromosome"/>
</dbReference>
<evidence type="ECO:0000313" key="1">
    <source>
        <dbReference type="EMBL" id="BBX58474.1"/>
    </source>
</evidence>
<dbReference type="EMBL" id="AP022572">
    <property type="protein sequence ID" value="BBX58474.1"/>
    <property type="molecule type" value="Genomic_DNA"/>
</dbReference>
<proteinExistence type="predicted"/>
<keyword evidence="2" id="KW-1185">Reference proteome</keyword>
<gene>
    <name evidence="1" type="ORF">MSHO_38190</name>
</gene>
<sequence>MLLAWGIQRGTAVLTGSVAPSRISENFDVTALPETAIQDINERLITRYRFNSVVDTGEPGFAEVPRGS</sequence>
<evidence type="ECO:0000313" key="2">
    <source>
        <dbReference type="Proteomes" id="UP000467164"/>
    </source>
</evidence>
<dbReference type="AlphaFoldDB" id="A0A7I7LFD8"/>
<name>A0A7I7LFD8_9MYCO</name>
<dbReference type="SUPFAM" id="SSF51430">
    <property type="entry name" value="NAD(P)-linked oxidoreductase"/>
    <property type="match status" value="1"/>
</dbReference>
<protein>
    <recommendedName>
        <fullName evidence="3">Oxidoreductase</fullName>
    </recommendedName>
</protein>
<dbReference type="Gene3D" id="3.20.20.100">
    <property type="entry name" value="NADP-dependent oxidoreductase domain"/>
    <property type="match status" value="1"/>
</dbReference>
<reference evidence="1 2" key="1">
    <citation type="journal article" date="2019" name="Emerg. Microbes Infect.">
        <title>Comprehensive subspecies identification of 175 nontuberculous mycobacteria species based on 7547 genomic profiles.</title>
        <authorList>
            <person name="Matsumoto Y."/>
            <person name="Kinjo T."/>
            <person name="Motooka D."/>
            <person name="Nabeya D."/>
            <person name="Jung N."/>
            <person name="Uechi K."/>
            <person name="Horii T."/>
            <person name="Iida T."/>
            <person name="Fujita J."/>
            <person name="Nakamura S."/>
        </authorList>
    </citation>
    <scope>NUCLEOTIDE SEQUENCE [LARGE SCALE GENOMIC DNA]</scope>
    <source>
        <strain evidence="1 2">JCM 12657</strain>
    </source>
</reference>
<dbReference type="RefSeq" id="WP_198965231.1">
    <property type="nucleotide sequence ID" value="NZ_AP022572.1"/>
</dbReference>
<accession>A0A7I7LFD8</accession>
<dbReference type="KEGG" id="msho:MSHO_38190"/>
<evidence type="ECO:0008006" key="3">
    <source>
        <dbReference type="Google" id="ProtNLM"/>
    </source>
</evidence>
<organism evidence="1 2">
    <name type="scientific">Mycobacterium shottsii</name>
    <dbReference type="NCBI Taxonomy" id="133549"/>
    <lineage>
        <taxon>Bacteria</taxon>
        <taxon>Bacillati</taxon>
        <taxon>Actinomycetota</taxon>
        <taxon>Actinomycetes</taxon>
        <taxon>Mycobacteriales</taxon>
        <taxon>Mycobacteriaceae</taxon>
        <taxon>Mycobacterium</taxon>
        <taxon>Mycobacterium ulcerans group</taxon>
    </lineage>
</organism>
<dbReference type="InterPro" id="IPR036812">
    <property type="entry name" value="NAD(P)_OxRdtase_dom_sf"/>
</dbReference>